<proteinExistence type="predicted"/>
<feature type="compositionally biased region" description="Basic residues" evidence="1">
    <location>
        <begin position="155"/>
        <end position="166"/>
    </location>
</feature>
<gene>
    <name evidence="2" type="ORF">EVAR_91957_1</name>
</gene>
<protein>
    <recommendedName>
        <fullName evidence="4">Mariner Mos1 transposase</fullName>
    </recommendedName>
</protein>
<comment type="caution">
    <text evidence="2">The sequence shown here is derived from an EMBL/GenBank/DDBJ whole genome shotgun (WGS) entry which is preliminary data.</text>
</comment>
<evidence type="ECO:0008006" key="4">
    <source>
        <dbReference type="Google" id="ProtNLM"/>
    </source>
</evidence>
<evidence type="ECO:0000313" key="3">
    <source>
        <dbReference type="Proteomes" id="UP000299102"/>
    </source>
</evidence>
<dbReference type="OrthoDB" id="66620at2759"/>
<keyword evidence="3" id="KW-1185">Reference proteome</keyword>
<feature type="region of interest" description="Disordered" evidence="1">
    <location>
        <begin position="122"/>
        <end position="209"/>
    </location>
</feature>
<reference evidence="2 3" key="1">
    <citation type="journal article" date="2019" name="Commun. Biol.">
        <title>The bagworm genome reveals a unique fibroin gene that provides high tensile strength.</title>
        <authorList>
            <person name="Kono N."/>
            <person name="Nakamura H."/>
            <person name="Ohtoshi R."/>
            <person name="Tomita M."/>
            <person name="Numata K."/>
            <person name="Arakawa K."/>
        </authorList>
    </citation>
    <scope>NUCLEOTIDE SEQUENCE [LARGE SCALE GENOMIC DNA]</scope>
</reference>
<name>A0A4C2AFM5_EUMVA</name>
<feature type="compositionally biased region" description="Basic and acidic residues" evidence="1">
    <location>
        <begin position="131"/>
        <end position="141"/>
    </location>
</feature>
<evidence type="ECO:0000256" key="1">
    <source>
        <dbReference type="SAM" id="MobiDB-lite"/>
    </source>
</evidence>
<accession>A0A4C2AFM5</accession>
<sequence>MPVNVRFDLLCPRATYLNMSRQLRQPQISLRVYLVRRSHNLNISEETKINLYRRITGVVSTYHELTQCLKKHVDQLLHWRGGDDAFIQDTQAAYEHYNSDESDDDYTFVKCSPMLMTERGRSEIETTTTRGADRADERQSAEDCGEELNISKTTPIRHHHRRKAVKKAGIPCPVGDSTEAENEDANSSGPTRSGYPPPHHRAIASSPSKVNLSRRFGVDEEIVNILYRGRLKILQTTNYLRILNIEILAHTPYSPDLAQYKFYLVPKIKQNFEKLFADAEEAVATYEETVEGPLNSSRQSVSLNGSIEIVDVFISTDT</sequence>
<dbReference type="Proteomes" id="UP000299102">
    <property type="component" value="Unassembled WGS sequence"/>
</dbReference>
<evidence type="ECO:0000313" key="2">
    <source>
        <dbReference type="EMBL" id="GBP97919.1"/>
    </source>
</evidence>
<dbReference type="AlphaFoldDB" id="A0A4C2AFM5"/>
<organism evidence="2 3">
    <name type="scientific">Eumeta variegata</name>
    <name type="common">Bagworm moth</name>
    <name type="synonym">Eumeta japonica</name>
    <dbReference type="NCBI Taxonomy" id="151549"/>
    <lineage>
        <taxon>Eukaryota</taxon>
        <taxon>Metazoa</taxon>
        <taxon>Ecdysozoa</taxon>
        <taxon>Arthropoda</taxon>
        <taxon>Hexapoda</taxon>
        <taxon>Insecta</taxon>
        <taxon>Pterygota</taxon>
        <taxon>Neoptera</taxon>
        <taxon>Endopterygota</taxon>
        <taxon>Lepidoptera</taxon>
        <taxon>Glossata</taxon>
        <taxon>Ditrysia</taxon>
        <taxon>Tineoidea</taxon>
        <taxon>Psychidae</taxon>
        <taxon>Oiketicinae</taxon>
        <taxon>Eumeta</taxon>
    </lineage>
</organism>
<dbReference type="EMBL" id="BGZK01003028">
    <property type="protein sequence ID" value="GBP97919.1"/>
    <property type="molecule type" value="Genomic_DNA"/>
</dbReference>